<evidence type="ECO:0000256" key="9">
    <source>
        <dbReference type="ARBA" id="ARBA00031756"/>
    </source>
</evidence>
<keyword evidence="7 10" id="KW-0472">Membrane</keyword>
<evidence type="ECO:0000256" key="10">
    <source>
        <dbReference type="SAM" id="Phobius"/>
    </source>
</evidence>
<dbReference type="PANTHER" id="PTHR34552">
    <property type="entry name" value="PHOTOSYSTEM II REACTION CENTER W PROTEIN, CHLOROPLASTIC"/>
    <property type="match status" value="1"/>
</dbReference>
<keyword evidence="10" id="KW-1133">Transmembrane helix</keyword>
<gene>
    <name evidence="11" type="ORF">POPTR_005G218800</name>
</gene>
<keyword evidence="3" id="KW-0150">Chloroplast</keyword>
<name>U5GDH3_POPTR</name>
<keyword evidence="5" id="KW-0934">Plastid</keyword>
<evidence type="ECO:0000256" key="1">
    <source>
        <dbReference type="ARBA" id="ARBA00004581"/>
    </source>
</evidence>
<comment type="subcellular location">
    <subcellularLocation>
        <location evidence="1">Plastid</location>
        <location evidence="1">Chloroplast thylakoid membrane</location>
        <topology evidence="1">Single-pass membrane protein</topology>
    </subcellularLocation>
</comment>
<evidence type="ECO:0000256" key="2">
    <source>
        <dbReference type="ARBA" id="ARBA00010395"/>
    </source>
</evidence>
<accession>U5GDH3</accession>
<keyword evidence="12" id="KW-1185">Reference proteome</keyword>
<dbReference type="SMR" id="U5GDH3"/>
<dbReference type="GO" id="GO:0009523">
    <property type="term" value="C:photosystem II"/>
    <property type="evidence" value="ECO:0007669"/>
    <property type="project" value="UniProtKB-KW"/>
</dbReference>
<dbReference type="ExpressionAtlas" id="U5GDH3">
    <property type="expression patterns" value="baseline and differential"/>
</dbReference>
<protein>
    <recommendedName>
        <fullName evidence="9">PSII 6.1 kDa protein</fullName>
    </recommendedName>
</protein>
<dbReference type="InterPro" id="IPR009806">
    <property type="entry name" value="PSII_PsbW_class2"/>
</dbReference>
<dbReference type="EMBL" id="CM009294">
    <property type="protein sequence ID" value="PNT38030.1"/>
    <property type="molecule type" value="Genomic_DNA"/>
</dbReference>
<keyword evidence="10" id="KW-0812">Transmembrane</keyword>
<keyword evidence="6" id="KW-0793">Thylakoid</keyword>
<dbReference type="GO" id="GO:0009535">
    <property type="term" value="C:chloroplast thylakoid membrane"/>
    <property type="evidence" value="ECO:0007669"/>
    <property type="project" value="UniProtKB-SubCell"/>
</dbReference>
<keyword evidence="8" id="KW-0604">Photosystem II</keyword>
<evidence type="ECO:0000256" key="6">
    <source>
        <dbReference type="ARBA" id="ARBA00023078"/>
    </source>
</evidence>
<dbReference type="Pfam" id="PF07123">
    <property type="entry name" value="PsbW"/>
    <property type="match status" value="1"/>
</dbReference>
<organism evidence="11 12">
    <name type="scientific">Populus trichocarpa</name>
    <name type="common">Western balsam poplar</name>
    <name type="synonym">Populus balsamifera subsp. trichocarpa</name>
    <dbReference type="NCBI Taxonomy" id="3694"/>
    <lineage>
        <taxon>Eukaryota</taxon>
        <taxon>Viridiplantae</taxon>
        <taxon>Streptophyta</taxon>
        <taxon>Embryophyta</taxon>
        <taxon>Tracheophyta</taxon>
        <taxon>Spermatophyta</taxon>
        <taxon>Magnoliopsida</taxon>
        <taxon>eudicotyledons</taxon>
        <taxon>Gunneridae</taxon>
        <taxon>Pentapetalae</taxon>
        <taxon>rosids</taxon>
        <taxon>fabids</taxon>
        <taxon>Malpighiales</taxon>
        <taxon>Salicaceae</taxon>
        <taxon>Saliceae</taxon>
        <taxon>Populus</taxon>
    </lineage>
</organism>
<keyword evidence="4" id="KW-0602">Photosynthesis</keyword>
<feature type="transmembrane region" description="Helical" evidence="10">
    <location>
        <begin position="98"/>
        <end position="117"/>
    </location>
</feature>
<evidence type="ECO:0000256" key="5">
    <source>
        <dbReference type="ARBA" id="ARBA00022640"/>
    </source>
</evidence>
<proteinExistence type="inferred from homology"/>
<evidence type="ECO:0000313" key="12">
    <source>
        <dbReference type="Proteomes" id="UP000006729"/>
    </source>
</evidence>
<evidence type="ECO:0000256" key="7">
    <source>
        <dbReference type="ARBA" id="ARBA00023136"/>
    </source>
</evidence>
<evidence type="ECO:0000256" key="8">
    <source>
        <dbReference type="ARBA" id="ARBA00023276"/>
    </source>
</evidence>
<reference evidence="11 12" key="1">
    <citation type="journal article" date="2006" name="Science">
        <title>The genome of black cottonwood, Populus trichocarpa (Torr. &amp; Gray).</title>
        <authorList>
            <person name="Tuskan G.A."/>
            <person name="Difazio S."/>
            <person name="Jansson S."/>
            <person name="Bohlmann J."/>
            <person name="Grigoriev I."/>
            <person name="Hellsten U."/>
            <person name="Putnam N."/>
            <person name="Ralph S."/>
            <person name="Rombauts S."/>
            <person name="Salamov A."/>
            <person name="Schein J."/>
            <person name="Sterck L."/>
            <person name="Aerts A."/>
            <person name="Bhalerao R.R."/>
            <person name="Bhalerao R.P."/>
            <person name="Blaudez D."/>
            <person name="Boerjan W."/>
            <person name="Brun A."/>
            <person name="Brunner A."/>
            <person name="Busov V."/>
            <person name="Campbell M."/>
            <person name="Carlson J."/>
            <person name="Chalot M."/>
            <person name="Chapman J."/>
            <person name="Chen G.L."/>
            <person name="Cooper D."/>
            <person name="Coutinho P.M."/>
            <person name="Couturier J."/>
            <person name="Covert S."/>
            <person name="Cronk Q."/>
            <person name="Cunningham R."/>
            <person name="Davis J."/>
            <person name="Degroeve S."/>
            <person name="Dejardin A."/>
            <person name="Depamphilis C."/>
            <person name="Detter J."/>
            <person name="Dirks B."/>
            <person name="Dubchak I."/>
            <person name="Duplessis S."/>
            <person name="Ehlting J."/>
            <person name="Ellis B."/>
            <person name="Gendler K."/>
            <person name="Goodstein D."/>
            <person name="Gribskov M."/>
            <person name="Grimwood J."/>
            <person name="Groover A."/>
            <person name="Gunter L."/>
            <person name="Hamberger B."/>
            <person name="Heinze B."/>
            <person name="Helariutta Y."/>
            <person name="Henrissat B."/>
            <person name="Holligan D."/>
            <person name="Holt R."/>
            <person name="Huang W."/>
            <person name="Islam-Faridi N."/>
            <person name="Jones S."/>
            <person name="Jones-Rhoades M."/>
            <person name="Jorgensen R."/>
            <person name="Joshi C."/>
            <person name="Kangasjarvi J."/>
            <person name="Karlsson J."/>
            <person name="Kelleher C."/>
            <person name="Kirkpatrick R."/>
            <person name="Kirst M."/>
            <person name="Kohler A."/>
            <person name="Kalluri U."/>
            <person name="Larimer F."/>
            <person name="Leebens-Mack J."/>
            <person name="Leple J.C."/>
            <person name="Locascio P."/>
            <person name="Lou Y."/>
            <person name="Lucas S."/>
            <person name="Martin F."/>
            <person name="Montanini B."/>
            <person name="Napoli C."/>
            <person name="Nelson D.R."/>
            <person name="Nelson C."/>
            <person name="Nieminen K."/>
            <person name="Nilsson O."/>
            <person name="Pereda V."/>
            <person name="Peter G."/>
            <person name="Philippe R."/>
            <person name="Pilate G."/>
            <person name="Poliakov A."/>
            <person name="Razumovskaya J."/>
            <person name="Richardson P."/>
            <person name="Rinaldi C."/>
            <person name="Ritland K."/>
            <person name="Rouze P."/>
            <person name="Ryaboy D."/>
            <person name="Schmutz J."/>
            <person name="Schrader J."/>
            <person name="Segerman B."/>
            <person name="Shin H."/>
            <person name="Siddiqui A."/>
            <person name="Sterky F."/>
            <person name="Terry A."/>
            <person name="Tsai C.J."/>
            <person name="Uberbacher E."/>
            <person name="Unneberg P."/>
            <person name="Vahala J."/>
            <person name="Wall K."/>
            <person name="Wessler S."/>
            <person name="Yang G."/>
            <person name="Yin T."/>
            <person name="Douglas C."/>
            <person name="Marra M."/>
            <person name="Sandberg G."/>
            <person name="Van de Peer Y."/>
            <person name="Rokhsar D."/>
        </authorList>
    </citation>
    <scope>NUCLEOTIDE SEQUENCE [LARGE SCALE GENOMIC DNA]</scope>
    <source>
        <strain evidence="12">cv. Nisqually</strain>
    </source>
</reference>
<comment type="similarity">
    <text evidence="2">Belongs to the psbW family.</text>
</comment>
<sequence length="131" mass="13668">MATITASTTTTSSLVRAALVHKPSLGVSCSPVLAMAKKGRVSCSMEGKPSVEEKCKGMSASLMAAVCAASMSSPALALVDERMSTEGTGLPFGLSNNLLVWILLGVFALIWALYFTYTATLEEDEESGLSL</sequence>
<dbReference type="AlphaFoldDB" id="U5GDH3"/>
<dbReference type="GO" id="GO:0015979">
    <property type="term" value="P:photosynthesis"/>
    <property type="evidence" value="ECO:0007669"/>
    <property type="project" value="UniProtKB-KW"/>
</dbReference>
<dbReference type="Proteomes" id="UP000006729">
    <property type="component" value="Chromosome 5"/>
</dbReference>
<dbReference type="Gramene" id="Potri.005G218800.2.v4.1">
    <property type="protein sequence ID" value="Potri.005G218800.2.v4.1"/>
    <property type="gene ID" value="Potri.005G218800.v4.1"/>
</dbReference>
<evidence type="ECO:0000256" key="3">
    <source>
        <dbReference type="ARBA" id="ARBA00022528"/>
    </source>
</evidence>
<evidence type="ECO:0000313" key="11">
    <source>
        <dbReference type="EMBL" id="PNT38030.1"/>
    </source>
</evidence>
<dbReference type="PANTHER" id="PTHR34552:SF1">
    <property type="entry name" value="PHOTOSYSTEM II REACTION CENTER W PROTEIN, CHLOROPLASTIC"/>
    <property type="match status" value="1"/>
</dbReference>
<evidence type="ECO:0000256" key="4">
    <source>
        <dbReference type="ARBA" id="ARBA00022531"/>
    </source>
</evidence>